<evidence type="ECO:0000256" key="4">
    <source>
        <dbReference type="ARBA" id="ARBA00022840"/>
    </source>
</evidence>
<accession>A0A811K2M8</accession>
<name>A0A811K2M8_9BILA</name>
<dbReference type="Pfam" id="PF00270">
    <property type="entry name" value="DEAD"/>
    <property type="match status" value="1"/>
</dbReference>
<gene>
    <name evidence="10" type="ORF">BOKJ2_LOCUS3059</name>
</gene>
<evidence type="ECO:0000313" key="10">
    <source>
        <dbReference type="EMBL" id="CAD5210181.1"/>
    </source>
</evidence>
<dbReference type="GO" id="GO:0045087">
    <property type="term" value="P:innate immune response"/>
    <property type="evidence" value="ECO:0007669"/>
    <property type="project" value="UniProtKB-KW"/>
</dbReference>
<evidence type="ECO:0000259" key="7">
    <source>
        <dbReference type="PROSITE" id="PS51192"/>
    </source>
</evidence>
<keyword evidence="2" id="KW-0399">Innate immunity</keyword>
<keyword evidence="11" id="KW-1185">Reference proteome</keyword>
<evidence type="ECO:0000313" key="11">
    <source>
        <dbReference type="Proteomes" id="UP000614601"/>
    </source>
</evidence>
<dbReference type="AlphaFoldDB" id="A0A811K2M8"/>
<dbReference type="SMART" id="SM00487">
    <property type="entry name" value="DEXDc"/>
    <property type="match status" value="1"/>
</dbReference>
<comment type="catalytic activity">
    <reaction evidence="6">
        <text>ATP + H2O = ADP + phosphate + H(+)</text>
        <dbReference type="Rhea" id="RHEA:13065"/>
        <dbReference type="ChEBI" id="CHEBI:15377"/>
        <dbReference type="ChEBI" id="CHEBI:15378"/>
        <dbReference type="ChEBI" id="CHEBI:30616"/>
        <dbReference type="ChEBI" id="CHEBI:43474"/>
        <dbReference type="ChEBI" id="CHEBI:456216"/>
        <dbReference type="EC" id="3.6.4.13"/>
    </reaction>
    <physiologicalReaction direction="left-to-right" evidence="6">
        <dbReference type="Rhea" id="RHEA:13066"/>
    </physiologicalReaction>
</comment>
<dbReference type="Gene3D" id="3.40.50.300">
    <property type="entry name" value="P-loop containing nucleotide triphosphate hydrolases"/>
    <property type="match status" value="2"/>
</dbReference>
<reference evidence="10" key="1">
    <citation type="submission" date="2020-09" db="EMBL/GenBank/DDBJ databases">
        <authorList>
            <person name="Kikuchi T."/>
        </authorList>
    </citation>
    <scope>NUCLEOTIDE SEQUENCE</scope>
    <source>
        <strain evidence="10">SH1</strain>
    </source>
</reference>
<dbReference type="GO" id="GO:0005737">
    <property type="term" value="C:cytoplasm"/>
    <property type="evidence" value="ECO:0007669"/>
    <property type="project" value="TreeGrafter"/>
</dbReference>
<dbReference type="PROSITE" id="PS51192">
    <property type="entry name" value="HELICASE_ATP_BIND_1"/>
    <property type="match status" value="1"/>
</dbReference>
<dbReference type="InterPro" id="IPR014001">
    <property type="entry name" value="Helicase_ATP-bd"/>
</dbReference>
<dbReference type="InterPro" id="IPR001650">
    <property type="entry name" value="Helicase_C-like"/>
</dbReference>
<dbReference type="InterPro" id="IPR051363">
    <property type="entry name" value="RLR_Helicase"/>
</dbReference>
<dbReference type="PANTHER" id="PTHR14074:SF16">
    <property type="entry name" value="ANTIVIRAL INNATE IMMUNE RESPONSE RECEPTOR RIG-I"/>
    <property type="match status" value="1"/>
</dbReference>
<keyword evidence="5" id="KW-0391">Immunity</keyword>
<dbReference type="InterPro" id="IPR021673">
    <property type="entry name" value="RLR_CTR"/>
</dbReference>
<evidence type="ECO:0000256" key="1">
    <source>
        <dbReference type="ARBA" id="ARBA00006866"/>
    </source>
</evidence>
<dbReference type="SUPFAM" id="SSF52540">
    <property type="entry name" value="P-loop containing nucleoside triphosphate hydrolases"/>
    <property type="match status" value="2"/>
</dbReference>
<dbReference type="PROSITE" id="PS51194">
    <property type="entry name" value="HELICASE_CTER"/>
    <property type="match status" value="1"/>
</dbReference>
<dbReference type="Pfam" id="PF00271">
    <property type="entry name" value="Helicase_C"/>
    <property type="match status" value="1"/>
</dbReference>
<dbReference type="PROSITE" id="PS51789">
    <property type="entry name" value="RLR_CTR"/>
    <property type="match status" value="1"/>
</dbReference>
<evidence type="ECO:0000256" key="3">
    <source>
        <dbReference type="ARBA" id="ARBA00022741"/>
    </source>
</evidence>
<feature type="domain" description="Helicase C-terminal" evidence="8">
    <location>
        <begin position="696"/>
        <end position="859"/>
    </location>
</feature>
<evidence type="ECO:0000256" key="5">
    <source>
        <dbReference type="ARBA" id="ARBA00022859"/>
    </source>
</evidence>
<dbReference type="InterPro" id="IPR011545">
    <property type="entry name" value="DEAD/DEAH_box_helicase_dom"/>
</dbReference>
<evidence type="ECO:0000259" key="9">
    <source>
        <dbReference type="PROSITE" id="PS51789"/>
    </source>
</evidence>
<dbReference type="InterPro" id="IPR027417">
    <property type="entry name" value="P-loop_NTPase"/>
</dbReference>
<evidence type="ECO:0008006" key="12">
    <source>
        <dbReference type="Google" id="ProtNLM"/>
    </source>
</evidence>
<comment type="similarity">
    <text evidence="1">Belongs to the helicase family. RLR subfamily.</text>
</comment>
<dbReference type="EMBL" id="CAJFCW020000002">
    <property type="protein sequence ID" value="CAG9090828.1"/>
    <property type="molecule type" value="Genomic_DNA"/>
</dbReference>
<dbReference type="Gene3D" id="1.20.1320.30">
    <property type="match status" value="1"/>
</dbReference>
<dbReference type="Pfam" id="PF11648">
    <property type="entry name" value="RIG-I_C-RD"/>
    <property type="match status" value="1"/>
</dbReference>
<dbReference type="GO" id="GO:0003724">
    <property type="term" value="F:RNA helicase activity"/>
    <property type="evidence" value="ECO:0007669"/>
    <property type="project" value="UniProtKB-EC"/>
</dbReference>
<feature type="domain" description="RLR CTR" evidence="9">
    <location>
        <begin position="884"/>
        <end position="1020"/>
    </location>
</feature>
<keyword evidence="4" id="KW-0067">ATP-binding</keyword>
<feature type="domain" description="Helicase ATP-binding" evidence="7">
    <location>
        <begin position="317"/>
        <end position="484"/>
    </location>
</feature>
<organism evidence="10 11">
    <name type="scientific">Bursaphelenchus okinawaensis</name>
    <dbReference type="NCBI Taxonomy" id="465554"/>
    <lineage>
        <taxon>Eukaryota</taxon>
        <taxon>Metazoa</taxon>
        <taxon>Ecdysozoa</taxon>
        <taxon>Nematoda</taxon>
        <taxon>Chromadorea</taxon>
        <taxon>Rhabditida</taxon>
        <taxon>Tylenchina</taxon>
        <taxon>Tylenchomorpha</taxon>
        <taxon>Aphelenchoidea</taxon>
        <taxon>Aphelenchoididae</taxon>
        <taxon>Bursaphelenchus</taxon>
    </lineage>
</organism>
<dbReference type="EMBL" id="CAJFDH010000002">
    <property type="protein sequence ID" value="CAD5210181.1"/>
    <property type="molecule type" value="Genomic_DNA"/>
</dbReference>
<evidence type="ECO:0000259" key="8">
    <source>
        <dbReference type="PROSITE" id="PS51194"/>
    </source>
</evidence>
<proteinExistence type="inferred from homology"/>
<dbReference type="GO" id="GO:0005524">
    <property type="term" value="F:ATP binding"/>
    <property type="evidence" value="ECO:0007669"/>
    <property type="project" value="UniProtKB-KW"/>
</dbReference>
<dbReference type="Gene3D" id="2.170.150.30">
    <property type="entry name" value="RIG-I-like receptor, C-terminal regulatory domain"/>
    <property type="match status" value="1"/>
</dbReference>
<dbReference type="OrthoDB" id="416741at2759"/>
<sequence>MYENGLPELRYVHKPAFIRLFQSEIFELLKTDSFAADGIIERLDAEWKEKVLTAEKERRKRVQSSGTVSRNLAECYQAILHSKNLELYVWIQQNLLKAFKDDWQLAEMLQNRPPEPEFDTFFTEPFKLDIFSSCLDPVEWAKHAESLQVEVYRDILTRQNGVNERIQKMNENLRAFRSGKKDDNGVPIRAHFGFSKLTSDYIIRSMMFSNPGNVNNVERNWYWDLVYICYQGGVGNRTCLPILQDNIIKKMDDYISKLTVRVDDFAAANPEDMVKEDELVYEFRKQSQYRPAYEVFPDENVDIETGLELRSYQVELARSANEGENTVICAPTGAGKTIVAADIIKQHLERRKFDKFGIEQEISRVVFIVPTVPLVGQQVKQVKKFLQHRWIVTGFSGADGFDNAASRFDSLMKSHVVIITPQLLLNMMKSILKSERLLVSDFSLVVFDECHHCTAKHPYKIIMEYIVDSPSALKPQIVGLTASLGIGGNDARDDENATKHILRMCVAMKATNLSTVKSPENVQELNEYVSPPVDEVTKCKRPDQDRFNEYMREILFHFFDFLEPFVKEYSLSIIEQQPKIYDKLRNFAFSRRSSMSWEKQLDLLREVFITVEDVDKRMFVNLALTHVKVYMFAMKMNDLVQAVYANGYLKTEILALEKNTNTDNQTFLKFYKDREMEINHAANTDNGAGKEILVKLIENLAKAYTEKPDTQCLIFVERRAMTRYLVDFLLRSPSMKKLMQNQSNFARNLTSSNQSSKYGGMSSAEQKNIIKKFAEGKIKILVVTSVAEEGLDISACNLVIKYNSVGSERTMIQRRGRARAKGSKTILLALDEAIETRETQNMMKEAMLKRVISQLQHQGDAALKRMIKEEDSKLQAMKDIQDEERRKLREQLSHKKYKIKCGNCTKQISDTTKIRLAVETYYVGVNADIWSRLKVSDDDSSAKDAYVIKCGTAVCNMTSNCSHRLGEIIKFGEVYYPAFKSTQLIFEEEKSYGECETRRGQPWNKLVEHFNVSNLSERDQIEMINALQSSFETYKLVKGNELVAIRKQREAMKRKREKKLHDFFDDIDMYYQ</sequence>
<evidence type="ECO:0000256" key="6">
    <source>
        <dbReference type="ARBA" id="ARBA00049390"/>
    </source>
</evidence>
<dbReference type="InterPro" id="IPR038557">
    <property type="entry name" value="RLR_C_sf"/>
</dbReference>
<evidence type="ECO:0000256" key="2">
    <source>
        <dbReference type="ARBA" id="ARBA00022588"/>
    </source>
</evidence>
<dbReference type="PANTHER" id="PTHR14074">
    <property type="entry name" value="HELICASE WITH DEATH DOMAIN-RELATED"/>
    <property type="match status" value="1"/>
</dbReference>
<comment type="caution">
    <text evidence="10">The sequence shown here is derived from an EMBL/GenBank/DDBJ whole genome shotgun (WGS) entry which is preliminary data.</text>
</comment>
<dbReference type="GO" id="GO:0003676">
    <property type="term" value="F:nucleic acid binding"/>
    <property type="evidence" value="ECO:0007669"/>
    <property type="project" value="InterPro"/>
</dbReference>
<dbReference type="SMART" id="SM00490">
    <property type="entry name" value="HELICc"/>
    <property type="match status" value="1"/>
</dbReference>
<dbReference type="Proteomes" id="UP000614601">
    <property type="component" value="Unassembled WGS sequence"/>
</dbReference>
<dbReference type="Proteomes" id="UP000783686">
    <property type="component" value="Unassembled WGS sequence"/>
</dbReference>
<protein>
    <recommendedName>
        <fullName evidence="12">RNA helicase</fullName>
    </recommendedName>
</protein>
<keyword evidence="3" id="KW-0547">Nucleotide-binding</keyword>